<comment type="caution">
    <text evidence="8">The sequence shown here is derived from an EMBL/GenBank/DDBJ whole genome shotgun (WGS) entry which is preliminary data.</text>
</comment>
<evidence type="ECO:0000256" key="1">
    <source>
        <dbReference type="ARBA" id="ARBA00004286"/>
    </source>
</evidence>
<dbReference type="SUPFAM" id="SSF52540">
    <property type="entry name" value="P-loop containing nucleoside triphosphate hydrolases"/>
    <property type="match status" value="2"/>
</dbReference>
<dbReference type="Proteomes" id="UP001623349">
    <property type="component" value="Unassembled WGS sequence"/>
</dbReference>
<evidence type="ECO:0000256" key="3">
    <source>
        <dbReference type="ARBA" id="ARBA00018687"/>
    </source>
</evidence>
<dbReference type="InterPro" id="IPR027417">
    <property type="entry name" value="P-loop_NTPase"/>
</dbReference>
<gene>
    <name evidence="8" type="ORF">APTSU1_001751600</name>
</gene>
<dbReference type="PANTHER" id="PTHR45916">
    <property type="entry name" value="STRUCTURAL MAINTENANCE OF CHROMOSOMES PROTEIN 5"/>
    <property type="match status" value="1"/>
</dbReference>
<dbReference type="InterPro" id="IPR003395">
    <property type="entry name" value="RecF/RecN/SMC_N"/>
</dbReference>
<dbReference type="Pfam" id="PF02463">
    <property type="entry name" value="SMC_N"/>
    <property type="match status" value="1"/>
</dbReference>
<feature type="coiled-coil region" evidence="6">
    <location>
        <begin position="631"/>
        <end position="727"/>
    </location>
</feature>
<feature type="coiled-coil region" evidence="6">
    <location>
        <begin position="774"/>
        <end position="801"/>
    </location>
</feature>
<evidence type="ECO:0000313" key="9">
    <source>
        <dbReference type="Proteomes" id="UP001623349"/>
    </source>
</evidence>
<dbReference type="Gene3D" id="3.40.50.300">
    <property type="entry name" value="P-loop containing nucleotide triphosphate hydrolases"/>
    <property type="match status" value="2"/>
</dbReference>
<feature type="coiled-coil region" evidence="6">
    <location>
        <begin position="215"/>
        <end position="413"/>
    </location>
</feature>
<feature type="coiled-coil region" evidence="6">
    <location>
        <begin position="864"/>
        <end position="891"/>
    </location>
</feature>
<evidence type="ECO:0000313" key="8">
    <source>
        <dbReference type="EMBL" id="GAB1302278.1"/>
    </source>
</evidence>
<keyword evidence="4" id="KW-0158">Chromosome</keyword>
<keyword evidence="5 6" id="KW-0175">Coiled coil</keyword>
<accession>A0ABQ0FSQ3</accession>
<keyword evidence="9" id="KW-1185">Reference proteome</keyword>
<organism evidence="8 9">
    <name type="scientific">Apodemus speciosus</name>
    <name type="common">Large Japanese field mouse</name>
    <dbReference type="NCBI Taxonomy" id="105296"/>
    <lineage>
        <taxon>Eukaryota</taxon>
        <taxon>Metazoa</taxon>
        <taxon>Chordata</taxon>
        <taxon>Craniata</taxon>
        <taxon>Vertebrata</taxon>
        <taxon>Euteleostomi</taxon>
        <taxon>Mammalia</taxon>
        <taxon>Eutheria</taxon>
        <taxon>Euarchontoglires</taxon>
        <taxon>Glires</taxon>
        <taxon>Rodentia</taxon>
        <taxon>Myomorpha</taxon>
        <taxon>Muroidea</taxon>
        <taxon>Muridae</taxon>
        <taxon>Murinae</taxon>
        <taxon>Apodemus</taxon>
    </lineage>
</organism>
<proteinExistence type="inferred from homology"/>
<feature type="domain" description="RecF/RecN/SMC N-terminal" evidence="7">
    <location>
        <begin position="49"/>
        <end position="1017"/>
    </location>
</feature>
<evidence type="ECO:0000256" key="6">
    <source>
        <dbReference type="SAM" id="Coils"/>
    </source>
</evidence>
<reference evidence="8 9" key="1">
    <citation type="submission" date="2024-08" db="EMBL/GenBank/DDBJ databases">
        <title>The draft genome of Apodemus speciosus.</title>
        <authorList>
            <person name="Nabeshima K."/>
            <person name="Suzuki S."/>
            <person name="Onuma M."/>
        </authorList>
    </citation>
    <scope>NUCLEOTIDE SEQUENCE [LARGE SCALE GENOMIC DNA]</scope>
    <source>
        <strain evidence="8">IB14-021</strain>
    </source>
</reference>
<evidence type="ECO:0000256" key="5">
    <source>
        <dbReference type="ARBA" id="ARBA00023054"/>
    </source>
</evidence>
<dbReference type="PANTHER" id="PTHR45916:SF1">
    <property type="entry name" value="STRUCTURAL MAINTENANCE OF CHROMOSOMES PROTEIN 5"/>
    <property type="match status" value="1"/>
</dbReference>
<sequence>MLPLRSRTRERIRTLRRRYRGRPDPSSRAQSSASPWRTSLITYDICEVSPGPHLNMIIGANGTGKSSIVCAICLGLAGKPAFMGRADKVGFFVKRGCSKGLVEIELFRTSGNLIITREIDVIKNQSFWFINKKPVTQKIVEEQVAALNIQVGNLCQFLPQDKVGEFAKLSKIELLEATEKSIGPPEMHRYHCELKNFREKEKQLEISCKEKTEYLEKMIQRNERYKQDVERFYERKRHLDLIEMLEAKRPWVEYENVRQEYEGVKLIRDRVKEEVRKLKEGQIPMTRRIEEIERQRRTLEVRIKEKATDIKEASQKCKQRQDLIERKDRHIKELQQALTVKQNEEHDRQRRISNTRKMIEDLQNELRTAENCESLQPQIDAITNDLRKVQEEKALCEGEIIDKQREKEMLEKQKRSVSDHIIRFDNLVNQKEDKLRQRYRDTYDAVLWLRNNRDRFKQRVCEPIMLTINMKDNKNAKYVENHISSNDLRAFVFESQEDMEIFLREVRDNKKLRVNAVIAPKISYADKAPSRSLNDLKQYGFFSYLRELFDAPDPVMSYLCCQYHIHEVPVGTERTRERIERVIQETRLKQIYTAEEKYVLKTSFYSNKVISSNTSLKVAQFLTVTVDLEQRRHLEEQLKEINRKLEAVDSGLVVLRDTNRHLELKDNELRLKKKELLERKTKKRQLEQKISSKLASIRLMEQDTCNLEEEERKASTKIKEINVQKAKLVTELTGLVKVCTSFHIQKVDLILQNTTVISEKNKLEADYMASSSQLRVTEQQFIELDDNRQRLLQKCKELMKRARQVCNLSADQAVPQEFQTAFQDLPNTLDEIDALLTEERSRASCFTGLNPSVVEEYTKREIEIQQLTEELKGKKVELDEYRENISQVKERWLNPLKELVEKINEKFSNFFSSMQCAGEVDLHTENEEDYDKYGIRIRVKFRSSTQLHELTPHHQSGGERSVSTMLYLMALQELNRCPFRVVDEINQGMDPINERRVFEMVVNTACKENTSQYFFITPKLLQNLPYSEKMTVLFVYNGPHMLEPNRWNLKAFQRRRRRITFTQPSQ</sequence>
<evidence type="ECO:0000259" key="7">
    <source>
        <dbReference type="Pfam" id="PF02463"/>
    </source>
</evidence>
<comment type="subcellular location">
    <subcellularLocation>
        <location evidence="1">Chromosome</location>
    </subcellularLocation>
</comment>
<evidence type="ECO:0000256" key="4">
    <source>
        <dbReference type="ARBA" id="ARBA00022454"/>
    </source>
</evidence>
<name>A0ABQ0FSQ3_APOSI</name>
<dbReference type="EMBL" id="BAAFST010000019">
    <property type="protein sequence ID" value="GAB1302278.1"/>
    <property type="molecule type" value="Genomic_DNA"/>
</dbReference>
<evidence type="ECO:0000256" key="2">
    <source>
        <dbReference type="ARBA" id="ARBA00010171"/>
    </source>
</evidence>
<comment type="similarity">
    <text evidence="2">Belongs to the SMC family. SMC5 subfamily.</text>
</comment>
<protein>
    <recommendedName>
        <fullName evidence="3">Structural maintenance of chromosomes protein 5</fullName>
    </recommendedName>
</protein>